<dbReference type="PROSITE" id="PS00061">
    <property type="entry name" value="ADH_SHORT"/>
    <property type="match status" value="1"/>
</dbReference>
<dbReference type="Proteomes" id="UP000694941">
    <property type="component" value="Unplaced"/>
</dbReference>
<sequence>MISSNHSVRIRSHGITIYVLVRGEKCGNLIYYTRIISSMATSRSLEKKLDQKVALITGASSGIGRATAVLFSRLGARLALTGRNQENLTKSAEECETASPYNLKPLCIVGDLTIESDIERIMKSTIDTYGRLDILVNNAGMLALDSAQKGSLETLDLVWKTNVRAVYHLTMLAVPHLIESKGSIVNVSSILSKRGYATTLSYTMSKGAIDQFTRSVALDLAPRHVRVNSVNPATIETNIYSAVGADVKEIMEEVARSYPLGRGGQPEEVATAIAFLASDEASFISGETLVIDGARIASC</sequence>
<dbReference type="InterPro" id="IPR002347">
    <property type="entry name" value="SDR_fam"/>
</dbReference>
<dbReference type="RefSeq" id="XP_022257521.1">
    <property type="nucleotide sequence ID" value="XM_022401813.1"/>
</dbReference>
<dbReference type="InterPro" id="IPR020904">
    <property type="entry name" value="Sc_DH/Rdtase_CS"/>
</dbReference>
<organism evidence="2 3">
    <name type="scientific">Limulus polyphemus</name>
    <name type="common">Atlantic horseshoe crab</name>
    <dbReference type="NCBI Taxonomy" id="6850"/>
    <lineage>
        <taxon>Eukaryota</taxon>
        <taxon>Metazoa</taxon>
        <taxon>Ecdysozoa</taxon>
        <taxon>Arthropoda</taxon>
        <taxon>Chelicerata</taxon>
        <taxon>Merostomata</taxon>
        <taxon>Xiphosura</taxon>
        <taxon>Limulidae</taxon>
        <taxon>Limulus</taxon>
    </lineage>
</organism>
<dbReference type="GeneID" id="106473370"/>
<gene>
    <name evidence="3" type="primary">LOC106473370</name>
</gene>
<dbReference type="PANTHER" id="PTHR43975">
    <property type="entry name" value="ZGC:101858"/>
    <property type="match status" value="1"/>
</dbReference>
<evidence type="ECO:0000256" key="1">
    <source>
        <dbReference type="ARBA" id="ARBA00023002"/>
    </source>
</evidence>
<dbReference type="PANTHER" id="PTHR43975:SF2">
    <property type="entry name" value="EG:BACR7A4.14 PROTEIN-RELATED"/>
    <property type="match status" value="1"/>
</dbReference>
<dbReference type="Gene3D" id="3.40.50.720">
    <property type="entry name" value="NAD(P)-binding Rossmann-like Domain"/>
    <property type="match status" value="1"/>
</dbReference>
<accession>A0ABM1TNR5</accession>
<reference evidence="3" key="1">
    <citation type="submission" date="2025-08" db="UniProtKB">
        <authorList>
            <consortium name="RefSeq"/>
        </authorList>
    </citation>
    <scope>IDENTIFICATION</scope>
    <source>
        <tissue evidence="3">Muscle</tissue>
    </source>
</reference>
<dbReference type="Pfam" id="PF13561">
    <property type="entry name" value="adh_short_C2"/>
    <property type="match status" value="1"/>
</dbReference>
<evidence type="ECO:0000313" key="3">
    <source>
        <dbReference type="RefSeq" id="XP_022257521.1"/>
    </source>
</evidence>
<dbReference type="InterPro" id="IPR036291">
    <property type="entry name" value="NAD(P)-bd_dom_sf"/>
</dbReference>
<keyword evidence="2" id="KW-1185">Reference proteome</keyword>
<dbReference type="SUPFAM" id="SSF51735">
    <property type="entry name" value="NAD(P)-binding Rossmann-fold domains"/>
    <property type="match status" value="1"/>
</dbReference>
<protein>
    <submittedName>
        <fullName evidence="3">Uncharacterized protein LOC106473370 isoform X1</fullName>
    </submittedName>
</protein>
<proteinExistence type="predicted"/>
<name>A0ABM1TNR5_LIMPO</name>
<dbReference type="NCBIfam" id="NF005559">
    <property type="entry name" value="PRK07231.1"/>
    <property type="match status" value="1"/>
</dbReference>
<keyword evidence="1" id="KW-0560">Oxidoreductase</keyword>
<evidence type="ECO:0000313" key="2">
    <source>
        <dbReference type="Proteomes" id="UP000694941"/>
    </source>
</evidence>
<dbReference type="PRINTS" id="PR00080">
    <property type="entry name" value="SDRFAMILY"/>
</dbReference>
<dbReference type="PRINTS" id="PR00081">
    <property type="entry name" value="GDHRDH"/>
</dbReference>